<evidence type="ECO:0000313" key="2">
    <source>
        <dbReference type="EMBL" id="KJH42434.1"/>
    </source>
</evidence>
<feature type="compositionally biased region" description="Low complexity" evidence="1">
    <location>
        <begin position="19"/>
        <end position="38"/>
    </location>
</feature>
<protein>
    <submittedName>
        <fullName evidence="2">Uncharacterized protein</fullName>
    </submittedName>
</protein>
<dbReference type="AlphaFoldDB" id="A0A0D8XFF7"/>
<dbReference type="EMBL" id="KN716664">
    <property type="protein sequence ID" value="KJH42434.1"/>
    <property type="molecule type" value="Genomic_DNA"/>
</dbReference>
<organism evidence="2 3">
    <name type="scientific">Dictyocaulus viviparus</name>
    <name type="common">Bovine lungworm</name>
    <dbReference type="NCBI Taxonomy" id="29172"/>
    <lineage>
        <taxon>Eukaryota</taxon>
        <taxon>Metazoa</taxon>
        <taxon>Ecdysozoa</taxon>
        <taxon>Nematoda</taxon>
        <taxon>Chromadorea</taxon>
        <taxon>Rhabditida</taxon>
        <taxon>Rhabditina</taxon>
        <taxon>Rhabditomorpha</taxon>
        <taxon>Strongyloidea</taxon>
        <taxon>Metastrongylidae</taxon>
        <taxon>Dictyocaulus</taxon>
    </lineage>
</organism>
<evidence type="ECO:0000256" key="1">
    <source>
        <dbReference type="SAM" id="MobiDB-lite"/>
    </source>
</evidence>
<feature type="compositionally biased region" description="Polar residues" evidence="1">
    <location>
        <begin position="90"/>
        <end position="115"/>
    </location>
</feature>
<reference evidence="2 3" key="1">
    <citation type="submission" date="2013-11" db="EMBL/GenBank/DDBJ databases">
        <title>Draft genome of the bovine lungworm Dictyocaulus viviparus.</title>
        <authorList>
            <person name="Mitreva M."/>
        </authorList>
    </citation>
    <scope>NUCLEOTIDE SEQUENCE [LARGE SCALE GENOMIC DNA]</scope>
    <source>
        <strain evidence="2 3">HannoverDv2000</strain>
    </source>
</reference>
<reference evidence="3" key="2">
    <citation type="journal article" date="2016" name="Sci. Rep.">
        <title>Dictyocaulus viviparus genome, variome and transcriptome elucidate lungworm biology and support future intervention.</title>
        <authorList>
            <person name="McNulty S.N."/>
            <person name="Strube C."/>
            <person name="Rosa B.A."/>
            <person name="Martin J.C."/>
            <person name="Tyagi R."/>
            <person name="Choi Y.J."/>
            <person name="Wang Q."/>
            <person name="Hallsworth Pepin K."/>
            <person name="Zhang X."/>
            <person name="Ozersky P."/>
            <person name="Wilson R.K."/>
            <person name="Sternberg P.W."/>
            <person name="Gasser R.B."/>
            <person name="Mitreva M."/>
        </authorList>
    </citation>
    <scope>NUCLEOTIDE SEQUENCE [LARGE SCALE GENOMIC DNA]</scope>
    <source>
        <strain evidence="3">HannoverDv2000</strain>
    </source>
</reference>
<gene>
    <name evidence="2" type="ORF">DICVIV_11570</name>
</gene>
<proteinExistence type="predicted"/>
<dbReference type="Proteomes" id="UP000053766">
    <property type="component" value="Unassembled WGS sequence"/>
</dbReference>
<feature type="region of interest" description="Disordered" evidence="1">
    <location>
        <begin position="1"/>
        <end position="124"/>
    </location>
</feature>
<evidence type="ECO:0000313" key="3">
    <source>
        <dbReference type="Proteomes" id="UP000053766"/>
    </source>
</evidence>
<accession>A0A0D8XFF7</accession>
<dbReference type="OrthoDB" id="5873442at2759"/>
<name>A0A0D8XFF7_DICVI</name>
<feature type="compositionally biased region" description="Pro residues" evidence="1">
    <location>
        <begin position="59"/>
        <end position="68"/>
    </location>
</feature>
<keyword evidence="3" id="KW-1185">Reference proteome</keyword>
<sequence>MSFDPHPPGGLRYIDSSVSTTDSQRNNTSSNSTTSHTSLDGCMLASEPETPLLSRIVGIPPPPPPPRAPSTAALILKPSPKLPSERKQRGTTTTDIRNRYNENPLQEKQTYTTRSPLEKARHFDNLPSYQNVKNLLASSPRMTN</sequence>
<dbReference type="STRING" id="29172.A0A0D8XFF7"/>